<keyword evidence="3 6" id="KW-0863">Zinc-finger</keyword>
<evidence type="ECO:0000313" key="10">
    <source>
        <dbReference type="EMBL" id="KAK2169368.1"/>
    </source>
</evidence>
<evidence type="ECO:0000256" key="1">
    <source>
        <dbReference type="ARBA" id="ARBA00004419"/>
    </source>
</evidence>
<evidence type="ECO:0000259" key="9">
    <source>
        <dbReference type="PROSITE" id="PS51745"/>
    </source>
</evidence>
<dbReference type="EMBL" id="JAODUO010001191">
    <property type="protein sequence ID" value="KAK2169368.1"/>
    <property type="molecule type" value="Genomic_DNA"/>
</dbReference>
<dbReference type="GO" id="GO:0000407">
    <property type="term" value="C:phagophore assembly site"/>
    <property type="evidence" value="ECO:0007669"/>
    <property type="project" value="TreeGrafter"/>
</dbReference>
<accession>A0AAD9KCX9</accession>
<evidence type="ECO:0000256" key="2">
    <source>
        <dbReference type="ARBA" id="ARBA00022723"/>
    </source>
</evidence>
<dbReference type="CDD" id="cd14947">
    <property type="entry name" value="NBR1_like"/>
    <property type="match status" value="1"/>
</dbReference>
<evidence type="ECO:0000256" key="5">
    <source>
        <dbReference type="ARBA" id="ARBA00023329"/>
    </source>
</evidence>
<dbReference type="SMART" id="SM00291">
    <property type="entry name" value="ZnF_ZZ"/>
    <property type="match status" value="1"/>
</dbReference>
<comment type="caution">
    <text evidence="10">The sequence shown here is derived from an EMBL/GenBank/DDBJ whole genome shotgun (WGS) entry which is preliminary data.</text>
</comment>
<dbReference type="GO" id="GO:0016236">
    <property type="term" value="P:macroautophagy"/>
    <property type="evidence" value="ECO:0007669"/>
    <property type="project" value="TreeGrafter"/>
</dbReference>
<dbReference type="Pfam" id="PF16158">
    <property type="entry name" value="N_BRCA1_IG"/>
    <property type="match status" value="1"/>
</dbReference>
<dbReference type="PANTHER" id="PTHR20930">
    <property type="entry name" value="OVARIAN CARCINOMA ANTIGEN CA125-RELATED"/>
    <property type="match status" value="1"/>
</dbReference>
<feature type="region of interest" description="Disordered" evidence="7">
    <location>
        <begin position="540"/>
        <end position="569"/>
    </location>
</feature>
<dbReference type="Pfam" id="PF00569">
    <property type="entry name" value="ZZ"/>
    <property type="match status" value="1"/>
</dbReference>
<dbReference type="PROSITE" id="PS01357">
    <property type="entry name" value="ZF_ZZ_1"/>
    <property type="match status" value="1"/>
</dbReference>
<gene>
    <name evidence="10" type="ORF">NP493_1193g01043</name>
</gene>
<feature type="domain" description="ZZ-type" evidence="8">
    <location>
        <begin position="458"/>
        <end position="510"/>
    </location>
</feature>
<protein>
    <submittedName>
        <fullName evidence="10">Uncharacterized protein</fullName>
    </submittedName>
</protein>
<organism evidence="10 11">
    <name type="scientific">Ridgeia piscesae</name>
    <name type="common">Tubeworm</name>
    <dbReference type="NCBI Taxonomy" id="27915"/>
    <lineage>
        <taxon>Eukaryota</taxon>
        <taxon>Metazoa</taxon>
        <taxon>Spiralia</taxon>
        <taxon>Lophotrochozoa</taxon>
        <taxon>Annelida</taxon>
        <taxon>Polychaeta</taxon>
        <taxon>Sedentaria</taxon>
        <taxon>Canalipalpata</taxon>
        <taxon>Sabellida</taxon>
        <taxon>Siboglinidae</taxon>
        <taxon>Ridgeia</taxon>
    </lineage>
</organism>
<dbReference type="Gene3D" id="2.60.40.10">
    <property type="entry name" value="Immunoglobulins"/>
    <property type="match status" value="1"/>
</dbReference>
<keyword evidence="5" id="KW-0968">Cytoplasmic vesicle</keyword>
<dbReference type="AlphaFoldDB" id="A0AAD9KCX9"/>
<dbReference type="SUPFAM" id="SSF50370">
    <property type="entry name" value="Ricin B-like lectins"/>
    <property type="match status" value="1"/>
</dbReference>
<dbReference type="InterPro" id="IPR000270">
    <property type="entry name" value="PB1_dom"/>
</dbReference>
<feature type="region of interest" description="Disordered" evidence="7">
    <location>
        <begin position="109"/>
        <end position="130"/>
    </location>
</feature>
<dbReference type="Gene3D" id="3.10.20.90">
    <property type="entry name" value="Phosphatidylinositol 3-kinase Catalytic Subunit, Chain A, domain 1"/>
    <property type="match status" value="1"/>
</dbReference>
<dbReference type="Gene3D" id="3.30.60.90">
    <property type="match status" value="1"/>
</dbReference>
<evidence type="ECO:0000256" key="4">
    <source>
        <dbReference type="ARBA" id="ARBA00022833"/>
    </source>
</evidence>
<dbReference type="GO" id="GO:0005776">
    <property type="term" value="C:autophagosome"/>
    <property type="evidence" value="ECO:0007669"/>
    <property type="project" value="UniProtKB-SubCell"/>
</dbReference>
<dbReference type="SUPFAM" id="SSF54277">
    <property type="entry name" value="CAD &amp; PB1 domains"/>
    <property type="match status" value="1"/>
</dbReference>
<evidence type="ECO:0000256" key="7">
    <source>
        <dbReference type="SAM" id="MobiDB-lite"/>
    </source>
</evidence>
<dbReference type="PROSITE" id="PS50135">
    <property type="entry name" value="ZF_ZZ_2"/>
    <property type="match status" value="1"/>
</dbReference>
<evidence type="ECO:0000256" key="3">
    <source>
        <dbReference type="ARBA" id="ARBA00022771"/>
    </source>
</evidence>
<dbReference type="InterPro" id="IPR013783">
    <property type="entry name" value="Ig-like_fold"/>
</dbReference>
<dbReference type="Proteomes" id="UP001209878">
    <property type="component" value="Unassembled WGS sequence"/>
</dbReference>
<dbReference type="PANTHER" id="PTHR20930:SF2">
    <property type="entry name" value="NEXT TO BRCA1 GENE 1 PROTEIN"/>
    <property type="match status" value="1"/>
</dbReference>
<keyword evidence="4" id="KW-0862">Zinc</keyword>
<dbReference type="InterPro" id="IPR035992">
    <property type="entry name" value="Ricin_B-like_lectins"/>
</dbReference>
<dbReference type="Gene3D" id="2.80.10.50">
    <property type="match status" value="1"/>
</dbReference>
<dbReference type="InterPro" id="IPR043145">
    <property type="entry name" value="Znf_ZZ_sf"/>
</dbReference>
<evidence type="ECO:0000259" key="8">
    <source>
        <dbReference type="PROSITE" id="PS50135"/>
    </source>
</evidence>
<sequence length="905" mass="100742">MEEDIVITVDFEGGDGAQKNAGHIQVVPATIQWEDFELMLKVYSDQTQIAVTYVDEDDENVLVSSHDELKEAFKVARKFNNTLHMNVLCSQPLQMDTISEEFVLTKAAADQPPTSMDRAGGEKPNKASGTSVEPIKVKIDGIAVYPTPLERTAVKVDGIAVYPTPMEDSQATTDVFQKSGRKSKCFFLKNVTNDLVLGMELNGDAAAAKVLRLAPKKGAHEFVNNQLFYEHPQTGTLRCVMNDLCLEASGDMAVLRLYEREKTSQQWMVKDDRVENRFNPKWVMAAGESYRVTATNFTGAPSQTWRVELLKSESAEDMEKSDSGAATCGSRVNRPTKKSRLKDYYTQLAQNVGRLHSQGRLKGFKAGNLRPHQECEKMARPKEDGSCPELRNYMDDLKVELKQMCKQMCSDISHTVTRQVLLNLEGAVIASVPGGPLGSTPVPASVPGCNSGTPRYHHAGVVCDNCNMEIVGVRYKCGNCEDFDLCDVCEALDGVHPADHTFVKIRRPVLNAGRKRNGKLVPLLKRNLYTLEADSLGPSCPLGEGEDEAHKKQKRKLQKEEEKQKKRVEKRMRREEKYCERAMKRKAEHEGDICCHVQSSLTRRRVTSGSMGAQFVKDETITDGTHVQPGTRFIKRWVMLNSGDQPWDSNTKLKMVWGKIEAVKTEVNVPHLHVNETGTITVELLAPTKPGPYQSHWRMMHDGIRFGHRVWCSIVVDPKEVLCQREGATEVTIDLTMLNIDSEGENDDNNNDYSDTHDVSERDVQILDTSPDKSASPKENDDDAAAAINPDTFTANDLLSFEMLNIRHKPKTSQTATPNNTPLDVSPPKSPAPELDTSQLSNSSSVEIVDDHLDTADTDATNTTLMTELVQKRMASLELKPSMCSVPLCGWGSTETLWLLSVWLG</sequence>
<dbReference type="PROSITE" id="PS50231">
    <property type="entry name" value="RICIN_B_LECTIN"/>
    <property type="match status" value="1"/>
</dbReference>
<dbReference type="FunFam" id="3.30.60.90:FF:000007">
    <property type="entry name" value="Next to BRCA1 gene 1 protein"/>
    <property type="match status" value="1"/>
</dbReference>
<feature type="region of interest" description="Disordered" evidence="7">
    <location>
        <begin position="741"/>
        <end position="787"/>
    </location>
</feature>
<dbReference type="SUPFAM" id="SSF57850">
    <property type="entry name" value="RING/U-box"/>
    <property type="match status" value="1"/>
</dbReference>
<feature type="domain" description="PB1" evidence="9">
    <location>
        <begin position="4"/>
        <end position="90"/>
    </location>
</feature>
<dbReference type="PROSITE" id="PS51745">
    <property type="entry name" value="PB1"/>
    <property type="match status" value="1"/>
</dbReference>
<dbReference type="InterPro" id="IPR032350">
    <property type="entry name" value="Nbr1_FW"/>
</dbReference>
<dbReference type="GO" id="GO:0031410">
    <property type="term" value="C:cytoplasmic vesicle"/>
    <property type="evidence" value="ECO:0007669"/>
    <property type="project" value="UniProtKB-KW"/>
</dbReference>
<dbReference type="GO" id="GO:0070013">
    <property type="term" value="C:intracellular organelle lumen"/>
    <property type="evidence" value="ECO:0007669"/>
    <property type="project" value="UniProtKB-ARBA"/>
</dbReference>
<evidence type="ECO:0000313" key="11">
    <source>
        <dbReference type="Proteomes" id="UP001209878"/>
    </source>
</evidence>
<proteinExistence type="predicted"/>
<feature type="compositionally biased region" description="Basic and acidic residues" evidence="7">
    <location>
        <begin position="754"/>
        <end position="765"/>
    </location>
</feature>
<dbReference type="InterPro" id="IPR053793">
    <property type="entry name" value="PB1-like"/>
</dbReference>
<keyword evidence="11" id="KW-1185">Reference proteome</keyword>
<dbReference type="InterPro" id="IPR000433">
    <property type="entry name" value="Znf_ZZ"/>
</dbReference>
<evidence type="ECO:0000256" key="6">
    <source>
        <dbReference type="PROSITE-ProRule" id="PRU00228"/>
    </source>
</evidence>
<dbReference type="Pfam" id="PF00564">
    <property type="entry name" value="PB1"/>
    <property type="match status" value="1"/>
</dbReference>
<feature type="region of interest" description="Disordered" evidence="7">
    <location>
        <begin position="810"/>
        <end position="842"/>
    </location>
</feature>
<reference evidence="10" key="1">
    <citation type="journal article" date="2023" name="Mol. Biol. Evol.">
        <title>Third-Generation Sequencing Reveals the Adaptive Role of the Epigenome in Three Deep-Sea Polychaetes.</title>
        <authorList>
            <person name="Perez M."/>
            <person name="Aroh O."/>
            <person name="Sun Y."/>
            <person name="Lan Y."/>
            <person name="Juniper S.K."/>
            <person name="Young C.R."/>
            <person name="Angers B."/>
            <person name="Qian P.Y."/>
        </authorList>
    </citation>
    <scope>NUCLEOTIDE SEQUENCE</scope>
    <source>
        <strain evidence="10">R07B-5</strain>
    </source>
</reference>
<keyword evidence="2" id="KW-0479">Metal-binding</keyword>
<dbReference type="GO" id="GO:0008270">
    <property type="term" value="F:zinc ion binding"/>
    <property type="evidence" value="ECO:0007669"/>
    <property type="project" value="UniProtKB-KW"/>
</dbReference>
<dbReference type="GO" id="GO:0043130">
    <property type="term" value="F:ubiquitin binding"/>
    <property type="evidence" value="ECO:0007669"/>
    <property type="project" value="TreeGrafter"/>
</dbReference>
<comment type="subcellular location">
    <subcellularLocation>
        <location evidence="1">Cytoplasmic vesicle</location>
        <location evidence="1">Autophagosome</location>
    </subcellularLocation>
</comment>
<name>A0AAD9KCX9_RIDPI</name>
<feature type="compositionally biased region" description="Polar residues" evidence="7">
    <location>
        <begin position="812"/>
        <end position="823"/>
    </location>
</feature>
<dbReference type="FunFam" id="2.60.40.10:FF:000199">
    <property type="entry name" value="next to BRCA1 gene 1 protein-like"/>
    <property type="match status" value="1"/>
</dbReference>
<dbReference type="CDD" id="cd02340">
    <property type="entry name" value="ZZ_NBR1_like"/>
    <property type="match status" value="1"/>
</dbReference>